<dbReference type="InterPro" id="IPR021729">
    <property type="entry name" value="DUF3298"/>
</dbReference>
<sequence length="232" mass="27250">MIYFRYPHKYKYPFVVKCPYYRNSTYKEEFREPVKLQEQKLAPANFSIQYPFIDPLTYKGSGVDKVNNEIVNQVSELFKKQVLQIGVVDFSEVLGNYEIMLNKNGILSILFSMYIYVNRAAHGFTLYSSMTANVATGEIYSFSDLFNSKVYYKGFLDPIIKQYIKENNIDLINEYNGITENQKFYLTPDSLVVYYQIYEYTPYYYGLFKIQIPYNKIANIINPAGPIAKLMR</sequence>
<feature type="domain" description="DUF3298" evidence="1">
    <location>
        <begin position="143"/>
        <end position="215"/>
    </location>
</feature>
<dbReference type="Gene3D" id="3.30.565.40">
    <property type="entry name" value="Fervidobacterium nodosum Rt17-B1 like"/>
    <property type="match status" value="1"/>
</dbReference>
<dbReference type="InterPro" id="IPR037126">
    <property type="entry name" value="PdaC/RsiV-like_sf"/>
</dbReference>
<protein>
    <submittedName>
        <fullName evidence="2">RsiV family protein</fullName>
    </submittedName>
</protein>
<keyword evidence="3" id="KW-1185">Reference proteome</keyword>
<accession>A0ABW8SPM6</accession>
<dbReference type="EMBL" id="JBJHZX010000033">
    <property type="protein sequence ID" value="MFL0197598.1"/>
    <property type="molecule type" value="Genomic_DNA"/>
</dbReference>
<evidence type="ECO:0000313" key="3">
    <source>
        <dbReference type="Proteomes" id="UP001623660"/>
    </source>
</evidence>
<dbReference type="Gene3D" id="3.90.640.20">
    <property type="entry name" value="Heat-shock cognate protein, ATPase"/>
    <property type="match status" value="1"/>
</dbReference>
<dbReference type="Pfam" id="PF11738">
    <property type="entry name" value="DUF3298"/>
    <property type="match status" value="1"/>
</dbReference>
<comment type="caution">
    <text evidence="2">The sequence shown here is derived from an EMBL/GenBank/DDBJ whole genome shotgun (WGS) entry which is preliminary data.</text>
</comment>
<evidence type="ECO:0000313" key="2">
    <source>
        <dbReference type="EMBL" id="MFL0197598.1"/>
    </source>
</evidence>
<organism evidence="2 3">
    <name type="scientific">Candidatus Clostridium eludens</name>
    <dbReference type="NCBI Taxonomy" id="3381663"/>
    <lineage>
        <taxon>Bacteria</taxon>
        <taxon>Bacillati</taxon>
        <taxon>Bacillota</taxon>
        <taxon>Clostridia</taxon>
        <taxon>Eubacteriales</taxon>
        <taxon>Clostridiaceae</taxon>
        <taxon>Clostridium</taxon>
    </lineage>
</organism>
<dbReference type="RefSeq" id="WP_406793703.1">
    <property type="nucleotide sequence ID" value="NZ_JBJHZX010000033.1"/>
</dbReference>
<proteinExistence type="predicted"/>
<name>A0ABW8SPM6_9CLOT</name>
<reference evidence="2 3" key="1">
    <citation type="submission" date="2024-11" db="EMBL/GenBank/DDBJ databases">
        <authorList>
            <person name="Heng Y.C."/>
            <person name="Lim A.C.H."/>
            <person name="Lee J.K.Y."/>
            <person name="Kittelmann S."/>
        </authorList>
    </citation>
    <scope>NUCLEOTIDE SEQUENCE [LARGE SCALE GENOMIC DNA]</scope>
    <source>
        <strain evidence="2 3">WILCCON 0269</strain>
    </source>
</reference>
<evidence type="ECO:0000259" key="1">
    <source>
        <dbReference type="Pfam" id="PF11738"/>
    </source>
</evidence>
<gene>
    <name evidence="2" type="ORF">ACJDU8_18805</name>
</gene>
<dbReference type="Proteomes" id="UP001623660">
    <property type="component" value="Unassembled WGS sequence"/>
</dbReference>